<evidence type="ECO:0000256" key="3">
    <source>
        <dbReference type="SAM" id="MobiDB-lite"/>
    </source>
</evidence>
<dbReference type="PANTHER" id="PTHR10972">
    <property type="entry name" value="OXYSTEROL-BINDING PROTEIN-RELATED"/>
    <property type="match status" value="1"/>
</dbReference>
<dbReference type="AlphaFoldDB" id="F4PXX5"/>
<dbReference type="Pfam" id="PF01237">
    <property type="entry name" value="Oxysterol_BP"/>
    <property type="match status" value="1"/>
</dbReference>
<sequence length="421" mass="47836">MSTKVANTTTATNQSNPKLEKELTEDTISDMSSDGIENEGVEASEVGADKILDEESGSSEGVMKQAFGFIKNHLKVGADMTKLPIPATFVAPLSFLAAQQHQSAIYSHVLMQADSIKDPEQRFLQVLKYHMTWPKMFFPKNPLNPILGEVHESHVLNVDEKTNETIKDDKTVFIAEQVSHHPPISCFHFHNDKHGITFESKQQITPVFKGKHIRATMDVKNVITLKNHNETYINEKFPEGYLRLLRWKFEFCGKYGFVCPETGYSAQINFKDKPLIGSQWHTVNVQVFKGTELIYDITGTHVDTLNITNVKDKSTSVFINYNTMRQDTVTEKPFEQLKDNESIRVWKGVADAFAKKDGRRAGLEKQKVEEAQRKKAKAHQNHVHVPAYFQFYTPENVNKPDIHFILPATQQDQSSTVTPQE</sequence>
<dbReference type="PROSITE" id="PS01013">
    <property type="entry name" value="OSBP"/>
    <property type="match status" value="1"/>
</dbReference>
<dbReference type="GO" id="GO:0005829">
    <property type="term" value="C:cytosol"/>
    <property type="evidence" value="ECO:0007669"/>
    <property type="project" value="TreeGrafter"/>
</dbReference>
<dbReference type="Proteomes" id="UP000007797">
    <property type="component" value="Unassembled WGS sequence"/>
</dbReference>
<comment type="similarity">
    <text evidence="1 2">Belongs to the OSBP family.</text>
</comment>
<dbReference type="PANTHER" id="PTHR10972:SF197">
    <property type="entry name" value="OXYSTEROL-BINDING PROTEIN 6"/>
    <property type="match status" value="1"/>
</dbReference>
<reference evidence="5" key="1">
    <citation type="journal article" date="2011" name="Genome Res.">
        <title>Phylogeny-wide analysis of social amoeba genomes highlights ancient origins for complex intercellular communication.</title>
        <authorList>
            <person name="Heidel A.J."/>
            <person name="Lawal H.M."/>
            <person name="Felder M."/>
            <person name="Schilde C."/>
            <person name="Helps N.R."/>
            <person name="Tunggal B."/>
            <person name="Rivero F."/>
            <person name="John U."/>
            <person name="Schleicher M."/>
            <person name="Eichinger L."/>
            <person name="Platzer M."/>
            <person name="Noegel A.A."/>
            <person name="Schaap P."/>
            <person name="Gloeckner G."/>
        </authorList>
    </citation>
    <scope>NUCLEOTIDE SEQUENCE [LARGE SCALE GENOMIC DNA]</scope>
    <source>
        <strain evidence="5">SH3</strain>
    </source>
</reference>
<dbReference type="EMBL" id="GL883014">
    <property type="protein sequence ID" value="EGG19635.1"/>
    <property type="molecule type" value="Genomic_DNA"/>
</dbReference>
<dbReference type="OrthoDB" id="14833at2759"/>
<dbReference type="RefSeq" id="XP_004357929.1">
    <property type="nucleotide sequence ID" value="XM_004357872.1"/>
</dbReference>
<proteinExistence type="inferred from homology"/>
<feature type="region of interest" description="Disordered" evidence="3">
    <location>
        <begin position="1"/>
        <end position="42"/>
    </location>
</feature>
<evidence type="ECO:0000313" key="5">
    <source>
        <dbReference type="Proteomes" id="UP000007797"/>
    </source>
</evidence>
<organism evidence="4 5">
    <name type="scientific">Cavenderia fasciculata</name>
    <name type="common">Slime mold</name>
    <name type="synonym">Dictyostelium fasciculatum</name>
    <dbReference type="NCBI Taxonomy" id="261658"/>
    <lineage>
        <taxon>Eukaryota</taxon>
        <taxon>Amoebozoa</taxon>
        <taxon>Evosea</taxon>
        <taxon>Eumycetozoa</taxon>
        <taxon>Dictyostelia</taxon>
        <taxon>Acytosteliales</taxon>
        <taxon>Cavenderiaceae</taxon>
        <taxon>Cavenderia</taxon>
    </lineage>
</organism>
<dbReference type="Gene3D" id="2.40.160.120">
    <property type="match status" value="1"/>
</dbReference>
<protein>
    <submittedName>
        <fullName evidence="4">Oxysterol binding family protein</fullName>
    </submittedName>
</protein>
<evidence type="ECO:0000256" key="2">
    <source>
        <dbReference type="RuleBase" id="RU003844"/>
    </source>
</evidence>
<dbReference type="KEGG" id="dfa:DFA_00213"/>
<name>F4PXX5_CACFS</name>
<dbReference type="OMA" id="LRWKFEF"/>
<dbReference type="Gene3D" id="3.30.70.3490">
    <property type="match status" value="1"/>
</dbReference>
<gene>
    <name evidence="4" type="primary">osbF</name>
    <name evidence="4" type="ORF">DFA_00213</name>
</gene>
<dbReference type="SUPFAM" id="SSF144000">
    <property type="entry name" value="Oxysterol-binding protein-like"/>
    <property type="match status" value="1"/>
</dbReference>
<evidence type="ECO:0000256" key="1">
    <source>
        <dbReference type="ARBA" id="ARBA00008842"/>
    </source>
</evidence>
<feature type="compositionally biased region" description="Polar residues" evidence="3">
    <location>
        <begin position="1"/>
        <end position="17"/>
    </location>
</feature>
<dbReference type="GeneID" id="14871729"/>
<dbReference type="GO" id="GO:0032934">
    <property type="term" value="F:sterol binding"/>
    <property type="evidence" value="ECO:0007669"/>
    <property type="project" value="TreeGrafter"/>
</dbReference>
<dbReference type="InterPro" id="IPR018494">
    <property type="entry name" value="Oxysterol-bd_CS"/>
</dbReference>
<dbReference type="InterPro" id="IPR037239">
    <property type="entry name" value="OSBP_sf"/>
</dbReference>
<evidence type="ECO:0000313" key="4">
    <source>
        <dbReference type="EMBL" id="EGG19635.1"/>
    </source>
</evidence>
<accession>F4PXX5</accession>
<keyword evidence="5" id="KW-1185">Reference proteome</keyword>
<dbReference type="FunFam" id="2.40.160.120:FF:000011">
    <property type="entry name" value="Oxysterol-binding protein-related protein 4C"/>
    <property type="match status" value="1"/>
</dbReference>
<dbReference type="GO" id="GO:0016020">
    <property type="term" value="C:membrane"/>
    <property type="evidence" value="ECO:0007669"/>
    <property type="project" value="TreeGrafter"/>
</dbReference>
<dbReference type="InterPro" id="IPR000648">
    <property type="entry name" value="Oxysterol-bd"/>
</dbReference>